<evidence type="ECO:0000313" key="7">
    <source>
        <dbReference type="EMBL" id="BFH73110.1"/>
    </source>
</evidence>
<dbReference type="KEGG" id="sjv:SJAV_10540"/>
<keyword evidence="2 5" id="KW-0812">Transmembrane</keyword>
<dbReference type="GO" id="GO:0046943">
    <property type="term" value="F:carboxylic acid transmembrane transporter activity"/>
    <property type="evidence" value="ECO:0007669"/>
    <property type="project" value="TreeGrafter"/>
</dbReference>
<dbReference type="AlphaFoldDB" id="A0AAT9GQQ1"/>
<dbReference type="InterPro" id="IPR011701">
    <property type="entry name" value="MFS"/>
</dbReference>
<feature type="transmembrane region" description="Helical" evidence="5">
    <location>
        <begin position="55"/>
        <end position="76"/>
    </location>
</feature>
<dbReference type="Gene3D" id="1.20.1250.20">
    <property type="entry name" value="MFS general substrate transporter like domains"/>
    <property type="match status" value="1"/>
</dbReference>
<organism evidence="7">
    <name type="scientific">Sulfurisphaera javensis</name>
    <dbReference type="NCBI Taxonomy" id="2049879"/>
    <lineage>
        <taxon>Archaea</taxon>
        <taxon>Thermoproteota</taxon>
        <taxon>Thermoprotei</taxon>
        <taxon>Sulfolobales</taxon>
        <taxon>Sulfolobaceae</taxon>
        <taxon>Sulfurisphaera</taxon>
    </lineage>
</organism>
<evidence type="ECO:0000259" key="6">
    <source>
        <dbReference type="PROSITE" id="PS50850"/>
    </source>
</evidence>
<dbReference type="InterPro" id="IPR036259">
    <property type="entry name" value="MFS_trans_sf"/>
</dbReference>
<dbReference type="GO" id="GO:0005886">
    <property type="term" value="C:plasma membrane"/>
    <property type="evidence" value="ECO:0007669"/>
    <property type="project" value="TreeGrafter"/>
</dbReference>
<feature type="transmembrane region" description="Helical" evidence="5">
    <location>
        <begin position="88"/>
        <end position="107"/>
    </location>
</feature>
<keyword evidence="4 5" id="KW-0472">Membrane</keyword>
<dbReference type="PROSITE" id="PS00217">
    <property type="entry name" value="SUGAR_TRANSPORT_2"/>
    <property type="match status" value="1"/>
</dbReference>
<sequence length="425" mass="46677">MLRIFVSFEKIPLGVKLRAFFVSSGGFLLDGYDLSIISFAATIISKELSLTISEYGLLVASSLIGMIPGSIVFGFLSDKLGRSKLMGIDLFFFLVFGILTALSNSFMELFLSRLFLGFGIGGDYPISSTILSELSPSLTRGKYLVGSISMYWVGTAISSLVTLAFLPIGPYFWRYVFLFGALISIPIVLLRLKLIESPRWLIAVGKEKGERQLQTKGASSFIDIFKGRLLIVTLFVTSVWFLFDVASYGIGLYYPYLLEQFAFPSKYEVVLGTLAISIGALIGYLIAINVIDPIGRRPTLIIGLSLMSLLLYVGALLHLSGSILVPYFMTFVAFEQWAGAVTLFYPTELYPTSVRASGQGFATAVSRIGGVLGTFYFPILEKELSFSHSLLFFATICIIADIIAIIMFKETAKKPLEETSVPIHG</sequence>
<feature type="transmembrane region" description="Helical" evidence="5">
    <location>
        <begin position="300"/>
        <end position="319"/>
    </location>
</feature>
<accession>A0AAT9GQQ1</accession>
<gene>
    <name evidence="7" type="ORF">SJAV_10540</name>
</gene>
<dbReference type="InterPro" id="IPR020846">
    <property type="entry name" value="MFS_dom"/>
</dbReference>
<protein>
    <submittedName>
        <fullName evidence="7">MFS transporter</fullName>
    </submittedName>
</protein>
<proteinExistence type="predicted"/>
<dbReference type="PANTHER" id="PTHR23508">
    <property type="entry name" value="CARBOXYLIC ACID TRANSPORTER PROTEIN HOMOLOG"/>
    <property type="match status" value="1"/>
</dbReference>
<feature type="transmembrane region" description="Helical" evidence="5">
    <location>
        <begin position="325"/>
        <end position="345"/>
    </location>
</feature>
<feature type="transmembrane region" description="Helical" evidence="5">
    <location>
        <begin position="143"/>
        <end position="166"/>
    </location>
</feature>
<evidence type="ECO:0000256" key="5">
    <source>
        <dbReference type="SAM" id="Phobius"/>
    </source>
</evidence>
<dbReference type="PANTHER" id="PTHR23508:SF10">
    <property type="entry name" value="CARBOXYLIC ACID TRANSPORTER PROTEIN HOMOLOG"/>
    <property type="match status" value="1"/>
</dbReference>
<dbReference type="PROSITE" id="PS00216">
    <property type="entry name" value="SUGAR_TRANSPORT_1"/>
    <property type="match status" value="1"/>
</dbReference>
<feature type="domain" description="Major facilitator superfamily (MFS) profile" evidence="6">
    <location>
        <begin position="19"/>
        <end position="412"/>
    </location>
</feature>
<feature type="transmembrane region" description="Helical" evidence="5">
    <location>
        <begin position="389"/>
        <end position="408"/>
    </location>
</feature>
<dbReference type="InterPro" id="IPR005829">
    <property type="entry name" value="Sugar_transporter_CS"/>
</dbReference>
<evidence type="ECO:0000256" key="4">
    <source>
        <dbReference type="ARBA" id="ARBA00023136"/>
    </source>
</evidence>
<dbReference type="Pfam" id="PF07690">
    <property type="entry name" value="MFS_1"/>
    <property type="match status" value="1"/>
</dbReference>
<reference evidence="7" key="1">
    <citation type="submission" date="2024-03" db="EMBL/GenBank/DDBJ databases">
        <title>Complete genome sequence of Sulfurisphaera javensis strain KD-1.</title>
        <authorList>
            <person name="Sakai H."/>
            <person name="Nur N."/>
            <person name="Suwanto A."/>
            <person name="Kurosawa N."/>
        </authorList>
    </citation>
    <scope>NUCLEOTIDE SEQUENCE</scope>
    <source>
        <strain evidence="7">KD-1</strain>
    </source>
</reference>
<feature type="transmembrane region" description="Helical" evidence="5">
    <location>
        <begin position="357"/>
        <end position="377"/>
    </location>
</feature>
<evidence type="ECO:0000256" key="3">
    <source>
        <dbReference type="ARBA" id="ARBA00022989"/>
    </source>
</evidence>
<feature type="transmembrane region" description="Helical" evidence="5">
    <location>
        <begin position="172"/>
        <end position="192"/>
    </location>
</feature>
<keyword evidence="3 5" id="KW-1133">Transmembrane helix</keyword>
<dbReference type="EMBL" id="AP031322">
    <property type="protein sequence ID" value="BFH73110.1"/>
    <property type="molecule type" value="Genomic_DNA"/>
</dbReference>
<name>A0AAT9GQQ1_9CREN</name>
<evidence type="ECO:0000256" key="1">
    <source>
        <dbReference type="ARBA" id="ARBA00004141"/>
    </source>
</evidence>
<feature type="transmembrane region" description="Helical" evidence="5">
    <location>
        <begin position="229"/>
        <end position="250"/>
    </location>
</feature>
<feature type="transmembrane region" description="Helical" evidence="5">
    <location>
        <begin position="270"/>
        <end position="288"/>
    </location>
</feature>
<evidence type="ECO:0000256" key="2">
    <source>
        <dbReference type="ARBA" id="ARBA00022692"/>
    </source>
</evidence>
<dbReference type="PROSITE" id="PS50850">
    <property type="entry name" value="MFS"/>
    <property type="match status" value="1"/>
</dbReference>
<feature type="transmembrane region" description="Helical" evidence="5">
    <location>
        <begin position="20"/>
        <end position="43"/>
    </location>
</feature>
<dbReference type="SUPFAM" id="SSF103473">
    <property type="entry name" value="MFS general substrate transporter"/>
    <property type="match status" value="1"/>
</dbReference>
<comment type="subcellular location">
    <subcellularLocation>
        <location evidence="1">Membrane</location>
        <topology evidence="1">Multi-pass membrane protein</topology>
    </subcellularLocation>
</comment>